<dbReference type="InterPro" id="IPR025592">
    <property type="entry name" value="DUF4347"/>
</dbReference>
<evidence type="ECO:0000256" key="2">
    <source>
        <dbReference type="SAM" id="MobiDB-lite"/>
    </source>
</evidence>
<dbReference type="InterPro" id="IPR025282">
    <property type="entry name" value="DUF4214"/>
</dbReference>
<keyword evidence="6" id="KW-1185">Reference proteome</keyword>
<dbReference type="GO" id="GO:0005509">
    <property type="term" value="F:calcium ion binding"/>
    <property type="evidence" value="ECO:0007669"/>
    <property type="project" value="InterPro"/>
</dbReference>
<feature type="region of interest" description="Disordered" evidence="2">
    <location>
        <begin position="1822"/>
        <end position="1859"/>
    </location>
</feature>
<feature type="domain" description="DUF4214" evidence="3">
    <location>
        <begin position="2160"/>
        <end position="2211"/>
    </location>
</feature>
<feature type="domain" description="DUF4214" evidence="3">
    <location>
        <begin position="2219"/>
        <end position="2271"/>
    </location>
</feature>
<protein>
    <submittedName>
        <fullName evidence="5">DUF4347 domain-containing protein</fullName>
    </submittedName>
</protein>
<dbReference type="EMBL" id="JADEYS010000016">
    <property type="protein sequence ID" value="MBE9398609.1"/>
    <property type="molecule type" value="Genomic_DNA"/>
</dbReference>
<proteinExistence type="predicted"/>
<feature type="compositionally biased region" description="Polar residues" evidence="2">
    <location>
        <begin position="1824"/>
        <end position="1838"/>
    </location>
</feature>
<dbReference type="InterPro" id="IPR038255">
    <property type="entry name" value="PBS_linker_sf"/>
</dbReference>
<dbReference type="Gene3D" id="1.10.3130.20">
    <property type="entry name" value="Phycobilisome linker domain"/>
    <property type="match status" value="1"/>
</dbReference>
<reference evidence="5" key="1">
    <citation type="submission" date="2020-10" db="EMBL/GenBank/DDBJ databases">
        <title>Bacterium isolated from coastal waters sediment.</title>
        <authorList>
            <person name="Chen R.-J."/>
            <person name="Lu D.-C."/>
            <person name="Zhu K.-L."/>
            <person name="Du Z.-J."/>
        </authorList>
    </citation>
    <scope>NUCLEOTIDE SEQUENCE</scope>
    <source>
        <strain evidence="5">N1Y112</strain>
    </source>
</reference>
<dbReference type="InterPro" id="IPR001343">
    <property type="entry name" value="Hemolysn_Ca-bd"/>
</dbReference>
<organism evidence="5 6">
    <name type="scientific">Pontibacterium sinense</name>
    <dbReference type="NCBI Taxonomy" id="2781979"/>
    <lineage>
        <taxon>Bacteria</taxon>
        <taxon>Pseudomonadati</taxon>
        <taxon>Pseudomonadota</taxon>
        <taxon>Gammaproteobacteria</taxon>
        <taxon>Oceanospirillales</taxon>
        <taxon>Oceanospirillaceae</taxon>
        <taxon>Pontibacterium</taxon>
    </lineage>
</organism>
<accession>A0A8J7K062</accession>
<evidence type="ECO:0000259" key="4">
    <source>
        <dbReference type="Pfam" id="PF14252"/>
    </source>
</evidence>
<evidence type="ECO:0000259" key="3">
    <source>
        <dbReference type="Pfam" id="PF13946"/>
    </source>
</evidence>
<dbReference type="Proteomes" id="UP000640333">
    <property type="component" value="Unassembled WGS sequence"/>
</dbReference>
<comment type="caution">
    <text evidence="5">The sequence shown here is derived from an EMBL/GenBank/DDBJ whole genome shotgun (WGS) entry which is preliminary data.</text>
</comment>
<dbReference type="Pfam" id="PF00353">
    <property type="entry name" value="HemolysinCabind"/>
    <property type="match status" value="2"/>
</dbReference>
<dbReference type="Pfam" id="PF14252">
    <property type="entry name" value="DUF4347"/>
    <property type="match status" value="1"/>
</dbReference>
<sequence length="2283" mass="231208">MENDGNTLVIVDSSVVGWQRLVDTSAVTVVVLDVDQDGVAQIAAAISSRGPIDSVHIVSHGSDGALHLGNTILNASNLDQYQAEWLSIKAGLANDADILLYGCSVAEGDEGMEFISDLAAVTGADVAASDDKTGAANLGGDWVLEQSYGEISASTTWLQSEAYEHVLALPISSSQTTNYTGLGYTDTAVIPDGTVIQDLSYDGFRFNGFIGESGVYSNTSDLTADVGTTGVRWYTSDSSNFKFESIDYHIDTFGSPATASITFYGFRNGAQVESQSFNAADTTRGTWTLNWDSVDEVKVTANTNFIFMDNLTVAAEVIANAAPAISIDNSDLSYTENASSTQIDSAATVSDADGDADWNGGTLVAQVTGNAEAGDQISISDTDGDGTAITVSGTNILSNGTDIGDLSTSGSTVTNGTALTITFDADATNANVQEVLQSLRYSSTSDDPGTSNRTITVTATDTNAGANSDTRTVAITAVNDDPTETGTFPTDITVIEDTASDLDLSGLTLADVDSSGDMTLTLTATGGTIAASDNGGVVIGGTGTSTLTLTGTVSEIDTYLNTSTFIKYTSALNENGSDAQTVAVKINDGDGSGDVSLGTFNLDITAVNDDPTETGTFPTDITVIEDTASDLDLSGLALADIDSSGDMTLTLTATGGTMAASDNGGVVIGGTGTGTLTLTGTVSEIDTYLNTSTFIKYTSALNDSGADAQTVAVKINDGDGSGDVALGTFNLDITAVNDAPTLSAGPYNFTGVNEDTTTTGVTVATILDGTTNADADSDTLGMAVSATTGNGTWQFSTDDSNWTDFAGSLAANNALHLDDSTYVRYIPDGVEGETATLTFIAWDQTSGTASTNGSAQVADASTGGDATVYSTGTASGSLVVSAVEDAPTVASAPASVTVSEDIATDIDLSAAVIADVDTTASITVTITATDASAVLTAADGTYTTVTATATGNNVVTLAGTAANITTYLDTTSNITYQTSSNNTSADTLTIGTNDGETGIDASAATITVNITGINDEPTATATGDDSTAAGAGSAVSVFSSTAISAVDVGENIASVTFTVSGLVDSGNEKLNYDGTVIDLLTDTAGVYADTTTSGLISYAVAVSGSTATVTFKGPSQAAAANTVFQTALDGMTYENTLGAVTTGDRVFTLTEVKDVGGTLNGGDDTFAASIASTINVVNGDTPTATDATKAATEDTPFSMITSEIVLAQEANTTDALEFITLGTITGGTLAFTGVATTAGTTSSGGSGAVTLVDAAAALTTGQHVHIDNIANIQFTPTANSTTSGSVLYTVTDAGGDASAPATLTINVAAVEDAPTLTGVTTTITALEDTATNLITGTPVFADVDTTADVVATLTAADGASVLTSADAGGVVVGNSGTNAITLTGTASEINTFLGTPTNVTYTGSANNVFSDSVAISVNDGEGGTATAETITVNFTAVNDEPTVSATGTGGNSINGAATDLFNSTAINVAVPDTGDLVTSVTFTVSGLQNGADEKINIDGSAVVLIDATTGTTTGGNSLGYTVSVAGTTATVVLTHAGIAEATVETVLNAMTYENTSGTFSEGDRVITITEVKDDGGIANSGDDTWSTAGISSTVTVVDGTKPTATSYTDSVNEDTTVNLSATELPTGQDVGPVDAIEYITIDTTTVTGGVLSLDSAGTAGTSSVGAVAYDVMAGNLTGTVNINIADIGKLDFTPTADLAGTGAASFDWTVTDAGGHTSSTATYTLDITNTSDNPEGTDKSISITTSATHTFSASDFGFTDPDTGDALNRVQVNVQDIDNGALKLNNVAVSDSEWINQADIGNLVYTPSAAGADSFTFTVEDDSTNATDSTPNTLTINVSSPPSSGGGGTPAPTTPADNLVDGVEVKENTVSDGRGGQVTKVTVDPVSNARNDSDDTSDQADIPIHVDRDGDIVTTVSLPVGVGFSSYDNDTARENNGLSDLIRMIQEVSTVREVNDMSSGGKNFLALLGSDSTDLWANEITLTSDSDTPPDAPVSIQGDASGKGREALVIDASKLPPGTVIDLKDVEFAVIVGPAIVTGGNGPNILYAGEGSQTIILGADDDELHGGDGDDTVGSKGGNDLLFGDNGNDTLFGGAGQDTLHGGADSDIATYNGNLADYEITQMNGVVTVTLKSDTSDSDTVINVETLQFSDQSFNPATSTQQEAIATLYQKVLGRQADVTGFQWWAKDIDNGYGLGDVALAFMRSSEYQTKAGGAAFDNLSVDQQVEALYTAVLGRASDSEGKAYWVAEADAGFSIDQMAEAFVTSTELTGQYLQSTQWDFIL</sequence>
<dbReference type="InterPro" id="IPR011049">
    <property type="entry name" value="Serralysin-like_metalloprot_C"/>
</dbReference>
<keyword evidence="1" id="KW-0106">Calcium</keyword>
<gene>
    <name evidence="5" type="ORF">IOQ59_15230</name>
</gene>
<dbReference type="InterPro" id="IPR018511">
    <property type="entry name" value="Hemolysin-typ_Ca-bd_CS"/>
</dbReference>
<dbReference type="RefSeq" id="WP_193954255.1">
    <property type="nucleotide sequence ID" value="NZ_JADEYS010000016.1"/>
</dbReference>
<evidence type="ECO:0000256" key="1">
    <source>
        <dbReference type="ARBA" id="ARBA00022837"/>
    </source>
</evidence>
<name>A0A8J7K062_9GAMM</name>
<dbReference type="PROSITE" id="PS00330">
    <property type="entry name" value="HEMOLYSIN_CALCIUM"/>
    <property type="match status" value="2"/>
</dbReference>
<feature type="domain" description="DUF4347" evidence="4">
    <location>
        <begin position="8"/>
        <end position="166"/>
    </location>
</feature>
<evidence type="ECO:0000313" key="5">
    <source>
        <dbReference type="EMBL" id="MBE9398609.1"/>
    </source>
</evidence>
<evidence type="ECO:0000313" key="6">
    <source>
        <dbReference type="Proteomes" id="UP000640333"/>
    </source>
</evidence>
<dbReference type="Pfam" id="PF13946">
    <property type="entry name" value="DUF4214"/>
    <property type="match status" value="2"/>
</dbReference>
<dbReference type="SUPFAM" id="SSF51120">
    <property type="entry name" value="beta-Roll"/>
    <property type="match status" value="1"/>
</dbReference>